<reference evidence="3" key="1">
    <citation type="journal article" date="2023" name="Nat. Microbiol.">
        <title>Enrichment and characterization of a nitric oxide-reducing microbial community in a continuous bioreactor.</title>
        <authorList>
            <person name="Garrido-Amador P."/>
            <person name="Stortenbeker N."/>
            <person name="Wessels H.J.C.T."/>
            <person name="Speth D.R."/>
            <person name="Garcia-Heredia I."/>
            <person name="Kartal B."/>
        </authorList>
    </citation>
    <scope>NUCLEOTIDE SEQUENCE</scope>
    <source>
        <strain evidence="3">MAG1</strain>
    </source>
</reference>
<keyword evidence="2" id="KW-0456">Lyase</keyword>
<organism evidence="3">
    <name type="scientific">Candidatus Nitricoxidivorans perseverans</name>
    <dbReference type="NCBI Taxonomy" id="2975601"/>
    <lineage>
        <taxon>Bacteria</taxon>
        <taxon>Pseudomonadati</taxon>
        <taxon>Pseudomonadota</taxon>
        <taxon>Betaproteobacteria</taxon>
        <taxon>Nitrosomonadales</taxon>
        <taxon>Sterolibacteriaceae</taxon>
        <taxon>Candidatus Nitricoxidivorans</taxon>
    </lineage>
</organism>
<dbReference type="KEGG" id="npv:OHM77_11865"/>
<keyword evidence="1" id="KW-0479">Metal-binding</keyword>
<dbReference type="Proteomes" id="UP001234916">
    <property type="component" value="Chromosome"/>
</dbReference>
<name>A0AA49IXT6_9PROT</name>
<dbReference type="Pfam" id="PF01903">
    <property type="entry name" value="CbiX"/>
    <property type="match status" value="1"/>
</dbReference>
<dbReference type="EMBL" id="CP107246">
    <property type="protein sequence ID" value="WIM05368.1"/>
    <property type="molecule type" value="Genomic_DNA"/>
</dbReference>
<protein>
    <submittedName>
        <fullName evidence="3">CbiX/SirB N-terminal domain-containing protein</fullName>
    </submittedName>
</protein>
<dbReference type="PANTHER" id="PTHR33542:SF3">
    <property type="entry name" value="SIROHYDROCHLORIN FERROCHELATASE, CHLOROPLASTIC"/>
    <property type="match status" value="1"/>
</dbReference>
<evidence type="ECO:0000256" key="1">
    <source>
        <dbReference type="ARBA" id="ARBA00022723"/>
    </source>
</evidence>
<dbReference type="PANTHER" id="PTHR33542">
    <property type="entry name" value="SIROHYDROCHLORIN FERROCHELATASE, CHLOROPLASTIC"/>
    <property type="match status" value="1"/>
</dbReference>
<evidence type="ECO:0000313" key="3">
    <source>
        <dbReference type="EMBL" id="WIM05368.1"/>
    </source>
</evidence>
<evidence type="ECO:0000256" key="2">
    <source>
        <dbReference type="ARBA" id="ARBA00023239"/>
    </source>
</evidence>
<dbReference type="GO" id="GO:0046872">
    <property type="term" value="F:metal ion binding"/>
    <property type="evidence" value="ECO:0007669"/>
    <property type="project" value="UniProtKB-KW"/>
</dbReference>
<gene>
    <name evidence="3" type="ORF">OHM77_11865</name>
</gene>
<dbReference type="InterPro" id="IPR050963">
    <property type="entry name" value="Sirohydro_Cobaltochel/CbiX"/>
</dbReference>
<dbReference type="InterPro" id="IPR002762">
    <property type="entry name" value="CbiX-like"/>
</dbReference>
<sequence length="121" mass="12886">MKGIILFGHGSRTADYIRPFERIRDAMAAQRPEAVVELGFLELTRPTLDESIDSLVGRGVTGIVVVPVFIGAGRHVLKDLPQLAANAMDRHPDLEIILAAPVGEAPEVVAAMAAYALDADG</sequence>
<dbReference type="SUPFAM" id="SSF53800">
    <property type="entry name" value="Chelatase"/>
    <property type="match status" value="1"/>
</dbReference>
<proteinExistence type="predicted"/>
<dbReference type="AlphaFoldDB" id="A0AA49IXT6"/>
<dbReference type="CDD" id="cd03416">
    <property type="entry name" value="CbiX_SirB_N"/>
    <property type="match status" value="1"/>
</dbReference>
<accession>A0AA49IXT6</accession>
<dbReference type="GO" id="GO:0016829">
    <property type="term" value="F:lyase activity"/>
    <property type="evidence" value="ECO:0007669"/>
    <property type="project" value="UniProtKB-KW"/>
</dbReference>
<dbReference type="Gene3D" id="3.40.50.1400">
    <property type="match status" value="1"/>
</dbReference>